<evidence type="ECO:0000313" key="2">
    <source>
        <dbReference type="EMBL" id="AOS84239.1"/>
    </source>
</evidence>
<dbReference type="CDD" id="cd02440">
    <property type="entry name" value="AdoMet_MTases"/>
    <property type="match status" value="1"/>
</dbReference>
<dbReference type="Pfam" id="PF13649">
    <property type="entry name" value="Methyltransf_25"/>
    <property type="match status" value="1"/>
</dbReference>
<dbReference type="AlphaFoldDB" id="A0A1D8D904"/>
<dbReference type="Gene3D" id="3.40.50.150">
    <property type="entry name" value="Vaccinia Virus protein VP39"/>
    <property type="match status" value="1"/>
</dbReference>
<dbReference type="KEGG" id="clz:BIU88_08910"/>
<dbReference type="RefSeq" id="WP_069810432.1">
    <property type="nucleotide sequence ID" value="NZ_CP017305.1"/>
</dbReference>
<dbReference type="GO" id="GO:0032259">
    <property type="term" value="P:methylation"/>
    <property type="evidence" value="ECO:0007669"/>
    <property type="project" value="UniProtKB-KW"/>
</dbReference>
<name>A0A1D8D904_CHLLM</name>
<dbReference type="EMBL" id="CP017305">
    <property type="protein sequence ID" value="AOS84239.1"/>
    <property type="molecule type" value="Genomic_DNA"/>
</dbReference>
<evidence type="ECO:0000259" key="1">
    <source>
        <dbReference type="Pfam" id="PF13649"/>
    </source>
</evidence>
<keyword evidence="3" id="KW-1185">Reference proteome</keyword>
<sequence>MLQLKTAGYKALDQLRSQGEFPPKWTKIDELEGVTDRFMERFRRERFEVSKELGPGFLIPELIEQATRTAETEHMDNSADGRERLEAVQALDRMNRMTFAYEHQCDLVMPLVAELATNGKPVGILELAAGSGGLAFALAERARQTGIEVSVTASDIVPDMVNEGNRLAGERHLPVSFRRLNAFDLRDLDGLEPGSADLVVISQSMHHFSPGQLALMIASAERHGASAFVGLDGYRSLLLTGGVPLVASLQGIGTFTQDGLISARKFYSEIELDIIAAIATGRQEHRVTCSWPMTMLHARLTPLAGS</sequence>
<keyword evidence="2" id="KW-0808">Transferase</keyword>
<proteinExistence type="predicted"/>
<accession>A0A1D8D904</accession>
<dbReference type="InterPro" id="IPR041698">
    <property type="entry name" value="Methyltransf_25"/>
</dbReference>
<feature type="domain" description="Methyltransferase" evidence="1">
    <location>
        <begin position="124"/>
        <end position="222"/>
    </location>
</feature>
<dbReference type="OrthoDB" id="594881at2"/>
<keyword evidence="2" id="KW-0489">Methyltransferase</keyword>
<dbReference type="SUPFAM" id="SSF53335">
    <property type="entry name" value="S-adenosyl-L-methionine-dependent methyltransferases"/>
    <property type="match status" value="1"/>
</dbReference>
<reference evidence="2" key="1">
    <citation type="submission" date="2016-09" db="EMBL/GenBank/DDBJ databases">
        <title>Genome sequence of Chlorobaculum limnaeum.</title>
        <authorList>
            <person name="Liu Z."/>
            <person name="Tank M."/>
            <person name="Bryant D.A."/>
        </authorList>
    </citation>
    <scope>NUCLEOTIDE SEQUENCE [LARGE SCALE GENOMIC DNA]</scope>
    <source>
        <strain evidence="2">DSM 1677</strain>
    </source>
</reference>
<protein>
    <submittedName>
        <fullName evidence="2">Methyltransferase type 12</fullName>
    </submittedName>
</protein>
<dbReference type="InterPro" id="IPR029063">
    <property type="entry name" value="SAM-dependent_MTases_sf"/>
</dbReference>
<dbReference type="STRING" id="274537.BIU88_08910"/>
<dbReference type="Proteomes" id="UP000095185">
    <property type="component" value="Chromosome"/>
</dbReference>
<evidence type="ECO:0000313" key="3">
    <source>
        <dbReference type="Proteomes" id="UP000095185"/>
    </source>
</evidence>
<organism evidence="2 3">
    <name type="scientific">Chlorobaculum limnaeum</name>
    <dbReference type="NCBI Taxonomy" id="274537"/>
    <lineage>
        <taxon>Bacteria</taxon>
        <taxon>Pseudomonadati</taxon>
        <taxon>Chlorobiota</taxon>
        <taxon>Chlorobiia</taxon>
        <taxon>Chlorobiales</taxon>
        <taxon>Chlorobiaceae</taxon>
        <taxon>Chlorobaculum</taxon>
    </lineage>
</organism>
<dbReference type="GO" id="GO:0008168">
    <property type="term" value="F:methyltransferase activity"/>
    <property type="evidence" value="ECO:0007669"/>
    <property type="project" value="UniProtKB-KW"/>
</dbReference>
<gene>
    <name evidence="2" type="ORF">BIU88_08910</name>
</gene>